<reference evidence="1" key="1">
    <citation type="submission" date="2024-06" db="EMBL/GenBank/DDBJ databases">
        <title>Caulobacter inopinatus, sp. nov.</title>
        <authorList>
            <person name="Donachie S.P."/>
        </authorList>
    </citation>
    <scope>NUCLEOTIDE SEQUENCE</scope>
    <source>
        <strain evidence="1">73W</strain>
    </source>
</reference>
<proteinExistence type="predicted"/>
<dbReference type="AlphaFoldDB" id="A0AB39KUJ3"/>
<gene>
    <name evidence="1" type="ORF">ABOZ73_02070</name>
</gene>
<dbReference type="EMBL" id="CP158375">
    <property type="protein sequence ID" value="XDO97227.1"/>
    <property type="molecule type" value="Genomic_DNA"/>
</dbReference>
<accession>A0AB39KUJ3</accession>
<evidence type="ECO:0000313" key="1">
    <source>
        <dbReference type="EMBL" id="XDO97227.1"/>
    </source>
</evidence>
<dbReference type="RefSeq" id="WP_369060306.1">
    <property type="nucleotide sequence ID" value="NZ_CP158375.1"/>
</dbReference>
<organism evidence="1">
    <name type="scientific">Caulobacter sp. 73W</name>
    <dbReference type="NCBI Taxonomy" id="3161137"/>
    <lineage>
        <taxon>Bacteria</taxon>
        <taxon>Pseudomonadati</taxon>
        <taxon>Pseudomonadota</taxon>
        <taxon>Alphaproteobacteria</taxon>
        <taxon>Caulobacterales</taxon>
        <taxon>Caulobacteraceae</taxon>
        <taxon>Caulobacter</taxon>
    </lineage>
</organism>
<name>A0AB39KUJ3_9CAUL</name>
<protein>
    <submittedName>
        <fullName evidence="1">Uncharacterized protein</fullName>
    </submittedName>
</protein>
<sequence>MEQAAKRDLPPGDVGVVLAIAADHHQLCAPLGMNILRRWSIPGQFQSQPVGVRQKDAQRISEILDRGRGESSGGIALQDVFERLLRRRTEREVV</sequence>